<dbReference type="Gene3D" id="1.10.8.430">
    <property type="entry name" value="Helical domain of apoptotic protease-activating factors"/>
    <property type="match status" value="1"/>
</dbReference>
<dbReference type="Pfam" id="PF00931">
    <property type="entry name" value="NB-ARC"/>
    <property type="match status" value="1"/>
</dbReference>
<comment type="caution">
    <text evidence="3">The sequence shown here is derived from an EMBL/GenBank/DDBJ whole genome shotgun (WGS) entry which is preliminary data.</text>
</comment>
<keyword evidence="4" id="KW-1185">Reference proteome</keyword>
<dbReference type="AlphaFoldDB" id="A0A9Q1GWD4"/>
<dbReference type="Gene3D" id="3.40.50.300">
    <property type="entry name" value="P-loop containing nucleotide triphosphate hydrolases"/>
    <property type="match status" value="1"/>
</dbReference>
<dbReference type="PANTHER" id="PTHR36766:SF35">
    <property type="entry name" value="DISEASE RESISTANCE PROTEIN RGA3"/>
    <property type="match status" value="1"/>
</dbReference>
<name>A0A9Q1GWD4_9CARY</name>
<dbReference type="PANTHER" id="PTHR36766">
    <property type="entry name" value="PLANT BROAD-SPECTRUM MILDEW RESISTANCE PROTEIN RPW8"/>
    <property type="match status" value="1"/>
</dbReference>
<dbReference type="GO" id="GO:0043531">
    <property type="term" value="F:ADP binding"/>
    <property type="evidence" value="ECO:0007669"/>
    <property type="project" value="InterPro"/>
</dbReference>
<evidence type="ECO:0000259" key="2">
    <source>
        <dbReference type="Pfam" id="PF00931"/>
    </source>
</evidence>
<evidence type="ECO:0000313" key="4">
    <source>
        <dbReference type="Proteomes" id="UP001153076"/>
    </source>
</evidence>
<dbReference type="InterPro" id="IPR002182">
    <property type="entry name" value="NB-ARC"/>
</dbReference>
<organism evidence="3 4">
    <name type="scientific">Carnegiea gigantea</name>
    <dbReference type="NCBI Taxonomy" id="171969"/>
    <lineage>
        <taxon>Eukaryota</taxon>
        <taxon>Viridiplantae</taxon>
        <taxon>Streptophyta</taxon>
        <taxon>Embryophyta</taxon>
        <taxon>Tracheophyta</taxon>
        <taxon>Spermatophyta</taxon>
        <taxon>Magnoliopsida</taxon>
        <taxon>eudicotyledons</taxon>
        <taxon>Gunneridae</taxon>
        <taxon>Pentapetalae</taxon>
        <taxon>Caryophyllales</taxon>
        <taxon>Cactineae</taxon>
        <taxon>Cactaceae</taxon>
        <taxon>Cactoideae</taxon>
        <taxon>Echinocereeae</taxon>
        <taxon>Carnegiea</taxon>
    </lineage>
</organism>
<reference evidence="3" key="1">
    <citation type="submission" date="2022-04" db="EMBL/GenBank/DDBJ databases">
        <title>Carnegiea gigantea Genome sequencing and assembly v2.</title>
        <authorList>
            <person name="Copetti D."/>
            <person name="Sanderson M.J."/>
            <person name="Burquez A."/>
            <person name="Wojciechowski M.F."/>
        </authorList>
    </citation>
    <scope>NUCLEOTIDE SEQUENCE</scope>
    <source>
        <strain evidence="3">SGP5-SGP5p</strain>
        <tissue evidence="3">Aerial part</tissue>
    </source>
</reference>
<dbReference type="Proteomes" id="UP001153076">
    <property type="component" value="Unassembled WGS sequence"/>
</dbReference>
<dbReference type="OrthoDB" id="5279713at2759"/>
<dbReference type="InterPro" id="IPR042197">
    <property type="entry name" value="Apaf_helical"/>
</dbReference>
<dbReference type="EMBL" id="JAKOGI010001311">
    <property type="protein sequence ID" value="KAJ8426330.1"/>
    <property type="molecule type" value="Genomic_DNA"/>
</dbReference>
<evidence type="ECO:0000256" key="1">
    <source>
        <dbReference type="ARBA" id="ARBA00022821"/>
    </source>
</evidence>
<protein>
    <recommendedName>
        <fullName evidence="2">NB-ARC domain-containing protein</fullName>
    </recommendedName>
</protein>
<gene>
    <name evidence="3" type="ORF">Cgig2_009366</name>
</gene>
<accession>A0A9Q1GWD4</accession>
<evidence type="ECO:0000313" key="3">
    <source>
        <dbReference type="EMBL" id="KAJ8426330.1"/>
    </source>
</evidence>
<dbReference type="SUPFAM" id="SSF52540">
    <property type="entry name" value="P-loop containing nucleoside triphosphate hydrolases"/>
    <property type="match status" value="1"/>
</dbReference>
<sequence length="204" mass="23356">MSRRIKDIRERVDELAKDINQFGFVMQPNEEREQPYFFVKGEEFLSRDEDMQALVETFINPNVKDAPSVTTIVGIEFLLVLDDIWNEDHDQRLKLKDFLICGAKGSTILVTTRSQVVERIMSINPPYNLGHLSDSYSQSLFAKLAFEPGCIDCNPDLVQIGKDILMKFANVPLAIQTTACLLYGEDKRMWPAFRDNDLAFGKDK</sequence>
<feature type="domain" description="NB-ARC" evidence="2">
    <location>
        <begin position="76"/>
        <end position="147"/>
    </location>
</feature>
<dbReference type="InterPro" id="IPR027417">
    <property type="entry name" value="P-loop_NTPase"/>
</dbReference>
<keyword evidence="1" id="KW-0611">Plant defense</keyword>
<dbReference type="GO" id="GO:0006952">
    <property type="term" value="P:defense response"/>
    <property type="evidence" value="ECO:0007669"/>
    <property type="project" value="UniProtKB-KW"/>
</dbReference>
<proteinExistence type="predicted"/>